<name>A0A0N4ZB34_PARTI</name>
<evidence type="ECO:0000256" key="1">
    <source>
        <dbReference type="SAM" id="Phobius"/>
    </source>
</evidence>
<dbReference type="InterPro" id="IPR057233">
    <property type="entry name" value="DUF7911"/>
</dbReference>
<dbReference type="Pfam" id="PF25492">
    <property type="entry name" value="DUF7911"/>
    <property type="match status" value="1"/>
</dbReference>
<evidence type="ECO:0000313" key="3">
    <source>
        <dbReference type="WBParaSite" id="PTRK_0000474700.1"/>
    </source>
</evidence>
<reference evidence="3" key="1">
    <citation type="submission" date="2017-02" db="UniProtKB">
        <authorList>
            <consortium name="WormBaseParasite"/>
        </authorList>
    </citation>
    <scope>IDENTIFICATION</scope>
</reference>
<keyword evidence="1" id="KW-0472">Membrane</keyword>
<protein>
    <submittedName>
        <fullName evidence="3">Uncharacterized protein</fullName>
    </submittedName>
</protein>
<dbReference type="Proteomes" id="UP000038045">
    <property type="component" value="Unplaced"/>
</dbReference>
<keyword evidence="1" id="KW-0812">Transmembrane</keyword>
<dbReference type="WBParaSite" id="PTRK_0000474700.1">
    <property type="protein sequence ID" value="PTRK_0000474700.1"/>
    <property type="gene ID" value="PTRK_0000474700"/>
</dbReference>
<dbReference type="AlphaFoldDB" id="A0A0N4ZB34"/>
<sequence length="583" mass="66405">MMILKYFLSKLFYNVIIFIFFCIFLTVSSTSTSGKGKACRHDNIYQYAKNYSTPDLIFFGLTSDCQIFFSTLLNIDKINDLKVDHKHQHCSPHYTKLHVVNYLGQLSILVTTLRHGNNFCTMNIEFPAVEFYTSSSLFTYSLMSSLPFFACSSLPINSGFLLQPSQAYMDPRISDVIHFIGKNTSSKEIIELQFKISPEGYLIKHKQTYATDIFGKRQQRVLVTVDRRSGLLYGLGDTEALSLQGTCSFDPASLPEEKHHAETTIYSLADKYSKVDSLAVDEKTVMLGIQKSRDVQKTRLLIGHLKERITFKCFISLPYLAQVSMISKRTVDKLNEGHLMTLEMELREKQRELELRMSGKDKYRNYNNTFKIAPSILPEKDATRGSDGVKGIEIKNNKQIVSSSTTITPLITTKEISTTTIKQKDVIKDSEEENTLNMEKELAGKIESIEKENDELRDIFITNEIIEQNIPEFEPTNDTFLEDGDIAYLENSNEFEDKSTHTLPTDATSSEMLSTSADDSMENMKQMNIPDNFVNTSKGNASHLSNKSLTLLTYNVKNHFPSFFTTIFLIFLTVYPHTIGFLF</sequence>
<keyword evidence="2" id="KW-1185">Reference proteome</keyword>
<keyword evidence="1" id="KW-1133">Transmembrane helix</keyword>
<proteinExistence type="predicted"/>
<accession>A0A0N4ZB34</accession>
<feature type="transmembrane region" description="Helical" evidence="1">
    <location>
        <begin position="560"/>
        <end position="582"/>
    </location>
</feature>
<organism evidence="2 3">
    <name type="scientific">Parastrongyloides trichosuri</name>
    <name type="common">Possum-specific nematode worm</name>
    <dbReference type="NCBI Taxonomy" id="131310"/>
    <lineage>
        <taxon>Eukaryota</taxon>
        <taxon>Metazoa</taxon>
        <taxon>Ecdysozoa</taxon>
        <taxon>Nematoda</taxon>
        <taxon>Chromadorea</taxon>
        <taxon>Rhabditida</taxon>
        <taxon>Tylenchina</taxon>
        <taxon>Panagrolaimomorpha</taxon>
        <taxon>Strongyloidoidea</taxon>
        <taxon>Strongyloididae</taxon>
        <taxon>Parastrongyloides</taxon>
    </lineage>
</organism>
<evidence type="ECO:0000313" key="2">
    <source>
        <dbReference type="Proteomes" id="UP000038045"/>
    </source>
</evidence>